<dbReference type="Proteomes" id="UP000814010">
    <property type="component" value="Unassembled WGS sequence"/>
</dbReference>
<dbReference type="AlphaFoldDB" id="A0A9Q4A911"/>
<gene>
    <name evidence="1" type="ORF">GIV53_24830</name>
</gene>
<name>A0A9Q4A911_PSESX</name>
<evidence type="ECO:0000313" key="2">
    <source>
        <dbReference type="Proteomes" id="UP000814010"/>
    </source>
</evidence>
<sequence>MVSKIKTGSQAVASGHSKEALLELLNVRPSTLGWDAVVVYNRGRANALMMQQYIQKLTAENYLRPIDGEIPSVDGSNLKFFGIQLGIPRLSFENASLTDSRARVTLPIMGGLAILKSEPVGGYKGIHSIMRPNGAAGPKLWLDVTLKSAPGGVDEVGTVQIDLSDMENFDTDLFSDSVSIINAREFFKTEFKKHPELQVYALGTLSQQVDSTLKPTFFRVHTQAAPDAKLRSAPNYGDGAVVVFVTFEGGVNGGSPAANSDFEYMIPNDEEGTKYSSAILLSNRVLLAKLIKPTLDKQLPQAAFIINTGTDAEGNPLHAWLQATAGEATWPSFVFESEHAGGESTLTAKQAIKFEMKQGDFAGLRVQSKDNTINVSWEFETTIPFHQHVAIGGGANDEENDGDIPMEIGPIINMVPVIDVTDPHSFIIKFETEEYFSNGCSVSKPGWISFFGFEDFSELASVLFDKIDTTVGDVFKEIKLPDIDTFLLRNLLFPDSNSMVLTDVHVPGDLAVFGNVNPSLTSFVISPESPVLNAGSVRKFVTDPVIGGVEWSCRALPGDTTGPIGSFSANGDGTYTAPSADVMGGRGAQQVIVTAKGTVNGQEVLSSALVSIVDNAISVNPLFQVAGPGVCIPFTAGTLDDRKLIWAMKDPGQNGQVTPDQDGRGASYTAPIHPEPPAPVTMFVLEVVQVTDDENNMGQAHVLVINKTLGGQVQVEIKVEVKVDPTNPTKETKETSTTAQLQFMKLYDSGPLPVPHVKLKWTLLAGGGSVSDAGLYIPPEQKLPGFAIVTCAFEREPEFEGAPIPVDYGYTVLPLPL</sequence>
<proteinExistence type="predicted"/>
<comment type="caution">
    <text evidence="1">The sequence shown here is derived from an EMBL/GenBank/DDBJ whole genome shotgun (WGS) entry which is preliminary data.</text>
</comment>
<feature type="non-terminal residue" evidence="1">
    <location>
        <position position="817"/>
    </location>
</feature>
<protein>
    <submittedName>
        <fullName evidence="1">Uncharacterized protein</fullName>
    </submittedName>
</protein>
<dbReference type="RefSeq" id="WP_236454186.1">
    <property type="nucleotide sequence ID" value="NZ_WKAE01000451.1"/>
</dbReference>
<dbReference type="EMBL" id="WKAE01000451">
    <property type="protein sequence ID" value="MCF5632442.1"/>
    <property type="molecule type" value="Genomic_DNA"/>
</dbReference>
<evidence type="ECO:0000313" key="1">
    <source>
        <dbReference type="EMBL" id="MCF5632442.1"/>
    </source>
</evidence>
<reference evidence="1" key="1">
    <citation type="submission" date="2019-11" db="EMBL/GenBank/DDBJ databases">
        <title>Epiphytic Pseudomonas syringae from cherry orchards.</title>
        <authorList>
            <person name="Hulin M.T."/>
        </authorList>
    </citation>
    <scope>NUCLEOTIDE SEQUENCE</scope>
    <source>
        <strain evidence="1">PA-2-5E</strain>
    </source>
</reference>
<organism evidence="1 2">
    <name type="scientific">Pseudomonas syringae</name>
    <dbReference type="NCBI Taxonomy" id="317"/>
    <lineage>
        <taxon>Bacteria</taxon>
        <taxon>Pseudomonadati</taxon>
        <taxon>Pseudomonadota</taxon>
        <taxon>Gammaproteobacteria</taxon>
        <taxon>Pseudomonadales</taxon>
        <taxon>Pseudomonadaceae</taxon>
        <taxon>Pseudomonas</taxon>
    </lineage>
</organism>
<accession>A0A9Q4A911</accession>